<proteinExistence type="predicted"/>
<dbReference type="InterPro" id="IPR029058">
    <property type="entry name" value="AB_hydrolase_fold"/>
</dbReference>
<protein>
    <submittedName>
        <fullName evidence="3">Dienelactone hydrolase</fullName>
    </submittedName>
</protein>
<feature type="signal peptide" evidence="1">
    <location>
        <begin position="1"/>
        <end position="23"/>
    </location>
</feature>
<dbReference type="PIRSF" id="PIRSF031982">
    <property type="entry name" value="UCP031982_abhydr"/>
    <property type="match status" value="1"/>
</dbReference>
<keyword evidence="4" id="KW-1185">Reference proteome</keyword>
<dbReference type="RefSeq" id="WP_188822352.1">
    <property type="nucleotide sequence ID" value="NZ_BMHH01000003.1"/>
</dbReference>
<dbReference type="InterPro" id="IPR050261">
    <property type="entry name" value="FrsA_esterase"/>
</dbReference>
<accession>A0A916WCH7</accession>
<dbReference type="AlphaFoldDB" id="A0A916WCH7"/>
<dbReference type="InterPro" id="IPR016986">
    <property type="entry name" value="UCP031982_abhydr"/>
</dbReference>
<name>A0A916WCH7_9HYPH</name>
<keyword evidence="1" id="KW-0732">Signal</keyword>
<evidence type="ECO:0000313" key="3">
    <source>
        <dbReference type="EMBL" id="GGA85629.1"/>
    </source>
</evidence>
<feature type="chain" id="PRO_5037104654" evidence="1">
    <location>
        <begin position="24"/>
        <end position="334"/>
    </location>
</feature>
<sequence length="334" mass="35207">MHKLLLIVALLVGGVGAPQSASAETAPYHAGVVRLTIPDADGAFNAIVWYPTSTPEKPWQAGPFTISASQNAPVATGQRFPVVLFSHGRGGSPLSHRDLEASLAREGFVVVAPAHLGDTVGQPRAKNQAQILRARPRQALEALNAVLADSRFAEHVDPQRIGMIGYSAGGYTALALAGARPDFAAVAAYCGGEGQGDIGSCGPANDNDPDAVKQLGSWQPQAEPRLKALVLMDPLSFIFSKASLAAIKIPVLLLRPEDDAYMSAVPNALALAKDLPTPPEQIVVPGRHFVFIDPCPEKLAAEAPLICKDGPDIDRAAIHRRIERAVAAFLQAKL</sequence>
<dbReference type="EMBL" id="BMHH01000003">
    <property type="protein sequence ID" value="GGA85629.1"/>
    <property type="molecule type" value="Genomic_DNA"/>
</dbReference>
<dbReference type="GO" id="GO:0016787">
    <property type="term" value="F:hydrolase activity"/>
    <property type="evidence" value="ECO:0007669"/>
    <property type="project" value="UniProtKB-KW"/>
</dbReference>
<feature type="domain" description="Dienelactone hydrolase" evidence="2">
    <location>
        <begin position="78"/>
        <end position="192"/>
    </location>
</feature>
<comment type="caution">
    <text evidence="3">The sequence shown here is derived from an EMBL/GenBank/DDBJ whole genome shotgun (WGS) entry which is preliminary data.</text>
</comment>
<keyword evidence="3" id="KW-0378">Hydrolase</keyword>
<dbReference type="PANTHER" id="PTHR22946:SF0">
    <property type="entry name" value="DIENELACTONE HYDROLASE DOMAIN-CONTAINING PROTEIN"/>
    <property type="match status" value="1"/>
</dbReference>
<dbReference type="SUPFAM" id="SSF53474">
    <property type="entry name" value="alpha/beta-Hydrolases"/>
    <property type="match status" value="1"/>
</dbReference>
<evidence type="ECO:0000256" key="1">
    <source>
        <dbReference type="SAM" id="SignalP"/>
    </source>
</evidence>
<dbReference type="Gene3D" id="3.40.50.1820">
    <property type="entry name" value="alpha/beta hydrolase"/>
    <property type="match status" value="1"/>
</dbReference>
<evidence type="ECO:0000313" key="4">
    <source>
        <dbReference type="Proteomes" id="UP000646478"/>
    </source>
</evidence>
<dbReference type="InterPro" id="IPR002925">
    <property type="entry name" value="Dienelactn_hydro"/>
</dbReference>
<dbReference type="Proteomes" id="UP000646478">
    <property type="component" value="Unassembled WGS sequence"/>
</dbReference>
<evidence type="ECO:0000259" key="2">
    <source>
        <dbReference type="Pfam" id="PF01738"/>
    </source>
</evidence>
<reference evidence="3" key="2">
    <citation type="submission" date="2020-09" db="EMBL/GenBank/DDBJ databases">
        <authorList>
            <person name="Sun Q."/>
            <person name="Zhou Y."/>
        </authorList>
    </citation>
    <scope>NUCLEOTIDE SEQUENCE</scope>
    <source>
        <strain evidence="3">CGMCC 1.15082</strain>
    </source>
</reference>
<dbReference type="Pfam" id="PF01738">
    <property type="entry name" value="DLH"/>
    <property type="match status" value="1"/>
</dbReference>
<dbReference type="PANTHER" id="PTHR22946">
    <property type="entry name" value="DIENELACTONE HYDROLASE DOMAIN-CONTAINING PROTEIN-RELATED"/>
    <property type="match status" value="1"/>
</dbReference>
<reference evidence="3" key="1">
    <citation type="journal article" date="2014" name="Int. J. Syst. Evol. Microbiol.">
        <title>Complete genome sequence of Corynebacterium casei LMG S-19264T (=DSM 44701T), isolated from a smear-ripened cheese.</title>
        <authorList>
            <consortium name="US DOE Joint Genome Institute (JGI-PGF)"/>
            <person name="Walter F."/>
            <person name="Albersmeier A."/>
            <person name="Kalinowski J."/>
            <person name="Ruckert C."/>
        </authorList>
    </citation>
    <scope>NUCLEOTIDE SEQUENCE</scope>
    <source>
        <strain evidence="3">CGMCC 1.15082</strain>
    </source>
</reference>
<gene>
    <name evidence="3" type="ORF">GCM10011491_11530</name>
</gene>
<organism evidence="3 4">
    <name type="scientific">Brucella endophytica</name>
    <dbReference type="NCBI Taxonomy" id="1963359"/>
    <lineage>
        <taxon>Bacteria</taxon>
        <taxon>Pseudomonadati</taxon>
        <taxon>Pseudomonadota</taxon>
        <taxon>Alphaproteobacteria</taxon>
        <taxon>Hyphomicrobiales</taxon>
        <taxon>Brucellaceae</taxon>
        <taxon>Brucella/Ochrobactrum group</taxon>
        <taxon>Brucella</taxon>
    </lineage>
</organism>